<accession>A0A7U2FI55</accession>
<reference evidence="2" key="1">
    <citation type="journal article" date="2021" name="BMC Genomics">
        <title>Chromosome-level genome assembly and manually-curated proteome of model necrotroph Parastagonospora nodorum Sn15 reveals a genome-wide trove of candidate effector homologs, and redundancy of virulence-related functions within an accessory chromosome.</title>
        <authorList>
            <person name="Bertazzoni S."/>
            <person name="Jones D.A.B."/>
            <person name="Phan H.T."/>
            <person name="Tan K.-C."/>
            <person name="Hane J.K."/>
        </authorList>
    </citation>
    <scope>NUCLEOTIDE SEQUENCE [LARGE SCALE GENOMIC DNA]</scope>
    <source>
        <strain evidence="2">SN15 / ATCC MYA-4574 / FGSC 10173)</strain>
    </source>
</reference>
<dbReference type="AlphaFoldDB" id="A0A7U2FI55"/>
<gene>
    <name evidence="1" type="ORF">JI435_421650</name>
</gene>
<sequence>MIALGLISCVARQQPKRSHDFASGDLVPQAETEWLYSIYHEKRHGISTVLTLV</sequence>
<organism evidence="1 2">
    <name type="scientific">Phaeosphaeria nodorum (strain SN15 / ATCC MYA-4574 / FGSC 10173)</name>
    <name type="common">Glume blotch fungus</name>
    <name type="synonym">Parastagonospora nodorum</name>
    <dbReference type="NCBI Taxonomy" id="321614"/>
    <lineage>
        <taxon>Eukaryota</taxon>
        <taxon>Fungi</taxon>
        <taxon>Dikarya</taxon>
        <taxon>Ascomycota</taxon>
        <taxon>Pezizomycotina</taxon>
        <taxon>Dothideomycetes</taxon>
        <taxon>Pleosporomycetidae</taxon>
        <taxon>Pleosporales</taxon>
        <taxon>Pleosporineae</taxon>
        <taxon>Phaeosphaeriaceae</taxon>
        <taxon>Parastagonospora</taxon>
    </lineage>
</organism>
<protein>
    <submittedName>
        <fullName evidence="1">Uncharacterized protein</fullName>
    </submittedName>
</protein>
<evidence type="ECO:0000313" key="1">
    <source>
        <dbReference type="EMBL" id="QRD04764.1"/>
    </source>
</evidence>
<keyword evidence="2" id="KW-1185">Reference proteome</keyword>
<name>A0A7U2FI55_PHANO</name>
<dbReference type="Proteomes" id="UP000663193">
    <property type="component" value="Chromosome 17"/>
</dbReference>
<dbReference type="EMBL" id="CP069039">
    <property type="protein sequence ID" value="QRD04764.1"/>
    <property type="molecule type" value="Genomic_DNA"/>
</dbReference>
<proteinExistence type="predicted"/>
<dbReference type="VEuPathDB" id="FungiDB:JI435_421650"/>
<evidence type="ECO:0000313" key="2">
    <source>
        <dbReference type="Proteomes" id="UP000663193"/>
    </source>
</evidence>